<dbReference type="PANTHER" id="PTHR34989:SF1">
    <property type="entry name" value="PROTEIN HDED"/>
    <property type="match status" value="1"/>
</dbReference>
<feature type="transmembrane region" description="Helical" evidence="1">
    <location>
        <begin position="144"/>
        <end position="165"/>
    </location>
</feature>
<feature type="transmembrane region" description="Helical" evidence="1">
    <location>
        <begin position="120"/>
        <end position="138"/>
    </location>
</feature>
<accession>A0ABP4RDZ3</accession>
<feature type="transmembrane region" description="Helical" evidence="1">
    <location>
        <begin position="62"/>
        <end position="82"/>
    </location>
</feature>
<evidence type="ECO:0000256" key="1">
    <source>
        <dbReference type="SAM" id="Phobius"/>
    </source>
</evidence>
<evidence type="ECO:0000313" key="3">
    <source>
        <dbReference type="Proteomes" id="UP001501319"/>
    </source>
</evidence>
<name>A0ABP4RDZ3_9ACTN</name>
<sequence length="184" mass="18860">MLSSMSKSLLWRGLLAVVIGVVSVAWPNVTVGALVILFAVYAFIAGAASAARAFASRSAGPVVGYLLLALLDVVAGIAALAWPNITALVLTIWIAAWAFVSGIIEVAMAFRHGEDAGERAMWALTGLVSIALGVVLAIRPDIGAVSLATVFGLFSIVYGISTVVLSAQLRKAGSTAQPLANPVS</sequence>
<keyword evidence="1" id="KW-0812">Transmembrane</keyword>
<dbReference type="InterPro" id="IPR005325">
    <property type="entry name" value="DUF308_memb"/>
</dbReference>
<dbReference type="PANTHER" id="PTHR34989">
    <property type="entry name" value="PROTEIN HDED"/>
    <property type="match status" value="1"/>
</dbReference>
<gene>
    <name evidence="2" type="ORF">GCM10009744_41410</name>
</gene>
<organism evidence="2 3">
    <name type="scientific">Kribbella alba</name>
    <dbReference type="NCBI Taxonomy" id="190197"/>
    <lineage>
        <taxon>Bacteria</taxon>
        <taxon>Bacillati</taxon>
        <taxon>Actinomycetota</taxon>
        <taxon>Actinomycetes</taxon>
        <taxon>Propionibacteriales</taxon>
        <taxon>Kribbellaceae</taxon>
        <taxon>Kribbella</taxon>
    </lineage>
</organism>
<feature type="transmembrane region" description="Helical" evidence="1">
    <location>
        <begin position="88"/>
        <end position="108"/>
    </location>
</feature>
<comment type="caution">
    <text evidence="2">The sequence shown here is derived from an EMBL/GenBank/DDBJ whole genome shotgun (WGS) entry which is preliminary data.</text>
</comment>
<dbReference type="InterPro" id="IPR052712">
    <property type="entry name" value="Acid_resist_chaperone_HdeD"/>
</dbReference>
<evidence type="ECO:0000313" key="2">
    <source>
        <dbReference type="EMBL" id="GAA1646146.1"/>
    </source>
</evidence>
<protein>
    <submittedName>
        <fullName evidence="2">DUF308 domain-containing protein</fullName>
    </submittedName>
</protein>
<keyword evidence="3" id="KW-1185">Reference proteome</keyword>
<reference evidence="3" key="1">
    <citation type="journal article" date="2019" name="Int. J. Syst. Evol. Microbiol.">
        <title>The Global Catalogue of Microorganisms (GCM) 10K type strain sequencing project: providing services to taxonomists for standard genome sequencing and annotation.</title>
        <authorList>
            <consortium name="The Broad Institute Genomics Platform"/>
            <consortium name="The Broad Institute Genome Sequencing Center for Infectious Disease"/>
            <person name="Wu L."/>
            <person name="Ma J."/>
        </authorList>
    </citation>
    <scope>NUCLEOTIDE SEQUENCE [LARGE SCALE GENOMIC DNA]</scope>
    <source>
        <strain evidence="3">JCM 14306</strain>
    </source>
</reference>
<dbReference type="EMBL" id="BAAANE010000007">
    <property type="protein sequence ID" value="GAA1646146.1"/>
    <property type="molecule type" value="Genomic_DNA"/>
</dbReference>
<proteinExistence type="predicted"/>
<keyword evidence="1" id="KW-0472">Membrane</keyword>
<feature type="transmembrane region" description="Helical" evidence="1">
    <location>
        <begin position="9"/>
        <end position="26"/>
    </location>
</feature>
<dbReference type="Pfam" id="PF03729">
    <property type="entry name" value="DUF308"/>
    <property type="match status" value="1"/>
</dbReference>
<keyword evidence="1" id="KW-1133">Transmembrane helix</keyword>
<dbReference type="Proteomes" id="UP001501319">
    <property type="component" value="Unassembled WGS sequence"/>
</dbReference>